<sequence>MALLPPVSCVFTTVTQTRHARPHPPASSFPCQDISYYT</sequence>
<evidence type="ECO:0000256" key="1">
    <source>
        <dbReference type="SAM" id="MobiDB-lite"/>
    </source>
</evidence>
<protein>
    <submittedName>
        <fullName evidence="2">Uncharacterized protein</fullName>
    </submittedName>
</protein>
<reference evidence="2" key="2">
    <citation type="journal article" date="2015" name="Fish Shellfish Immunol.">
        <title>Early steps in the European eel (Anguilla anguilla)-Vibrio vulnificus interaction in the gills: Role of the RtxA13 toxin.</title>
        <authorList>
            <person name="Callol A."/>
            <person name="Pajuelo D."/>
            <person name="Ebbesson L."/>
            <person name="Teles M."/>
            <person name="MacKenzie S."/>
            <person name="Amaro C."/>
        </authorList>
    </citation>
    <scope>NUCLEOTIDE SEQUENCE</scope>
</reference>
<dbReference type="AlphaFoldDB" id="A0A0E9PXW7"/>
<reference evidence="2" key="1">
    <citation type="submission" date="2014-11" db="EMBL/GenBank/DDBJ databases">
        <authorList>
            <person name="Amaro Gonzalez C."/>
        </authorList>
    </citation>
    <scope>NUCLEOTIDE SEQUENCE</scope>
</reference>
<evidence type="ECO:0000313" key="2">
    <source>
        <dbReference type="EMBL" id="JAH09314.1"/>
    </source>
</evidence>
<name>A0A0E9PXW7_ANGAN</name>
<feature type="region of interest" description="Disordered" evidence="1">
    <location>
        <begin position="19"/>
        <end position="38"/>
    </location>
</feature>
<accession>A0A0E9PXW7</accession>
<organism evidence="2">
    <name type="scientific">Anguilla anguilla</name>
    <name type="common">European freshwater eel</name>
    <name type="synonym">Muraena anguilla</name>
    <dbReference type="NCBI Taxonomy" id="7936"/>
    <lineage>
        <taxon>Eukaryota</taxon>
        <taxon>Metazoa</taxon>
        <taxon>Chordata</taxon>
        <taxon>Craniata</taxon>
        <taxon>Vertebrata</taxon>
        <taxon>Euteleostomi</taxon>
        <taxon>Actinopterygii</taxon>
        <taxon>Neopterygii</taxon>
        <taxon>Teleostei</taxon>
        <taxon>Anguilliformes</taxon>
        <taxon>Anguillidae</taxon>
        <taxon>Anguilla</taxon>
    </lineage>
</organism>
<dbReference type="EMBL" id="GBXM01099263">
    <property type="protein sequence ID" value="JAH09314.1"/>
    <property type="molecule type" value="Transcribed_RNA"/>
</dbReference>
<proteinExistence type="predicted"/>